<dbReference type="OrthoDB" id="5599753at2759"/>
<proteinExistence type="inferred from homology"/>
<dbReference type="PROSITE" id="PS51837">
    <property type="entry name" value="LITAF"/>
    <property type="match status" value="1"/>
</dbReference>
<dbReference type="PANTHER" id="PTHR23292:SF14">
    <property type="entry name" value="FI16615P1-RELATED"/>
    <property type="match status" value="1"/>
</dbReference>
<evidence type="ECO:0000313" key="10">
    <source>
        <dbReference type="EMBL" id="KAF7267721.1"/>
    </source>
</evidence>
<evidence type="ECO:0000256" key="6">
    <source>
        <dbReference type="ARBA" id="ARBA00022833"/>
    </source>
</evidence>
<dbReference type="Proteomes" id="UP000625711">
    <property type="component" value="Unassembled WGS sequence"/>
</dbReference>
<sequence>MTTNMRFGPDPIQMTCPYCNSPITTLTTARASKKTHLMALLLCFLGGYCCCCLIPYCVASCKDIIHYCPRCNHYLGTYDN</sequence>
<keyword evidence="7 8" id="KW-0472">Membrane</keyword>
<feature type="transmembrane region" description="Helical" evidence="8">
    <location>
        <begin position="37"/>
        <end position="56"/>
    </location>
</feature>
<accession>A0A834M4J1</accession>
<evidence type="ECO:0000256" key="1">
    <source>
        <dbReference type="ARBA" id="ARBA00004414"/>
    </source>
</evidence>
<evidence type="ECO:0000256" key="2">
    <source>
        <dbReference type="ARBA" id="ARBA00004481"/>
    </source>
</evidence>
<dbReference type="InterPro" id="IPR037519">
    <property type="entry name" value="LITAF_fam"/>
</dbReference>
<reference evidence="10" key="1">
    <citation type="submission" date="2020-08" db="EMBL/GenBank/DDBJ databases">
        <title>Genome sequencing and assembly of the red palm weevil Rhynchophorus ferrugineus.</title>
        <authorList>
            <person name="Dias G.B."/>
            <person name="Bergman C.M."/>
            <person name="Manee M."/>
        </authorList>
    </citation>
    <scope>NUCLEOTIDE SEQUENCE</scope>
    <source>
        <strain evidence="10">AA-2017</strain>
        <tissue evidence="10">Whole larva</tissue>
    </source>
</reference>
<evidence type="ECO:0000256" key="5">
    <source>
        <dbReference type="ARBA" id="ARBA00022723"/>
    </source>
</evidence>
<keyword evidence="5" id="KW-0479">Metal-binding</keyword>
<dbReference type="Pfam" id="PF10601">
    <property type="entry name" value="zf-LITAF-like"/>
    <property type="match status" value="1"/>
</dbReference>
<keyword evidence="6" id="KW-0862">Zinc</keyword>
<comment type="similarity">
    <text evidence="4">Belongs to the CDIP1/LITAF family.</text>
</comment>
<keyword evidence="11" id="KW-1185">Reference proteome</keyword>
<organism evidence="10 11">
    <name type="scientific">Rhynchophorus ferrugineus</name>
    <name type="common">Red palm weevil</name>
    <name type="synonym">Curculio ferrugineus</name>
    <dbReference type="NCBI Taxonomy" id="354439"/>
    <lineage>
        <taxon>Eukaryota</taxon>
        <taxon>Metazoa</taxon>
        <taxon>Ecdysozoa</taxon>
        <taxon>Arthropoda</taxon>
        <taxon>Hexapoda</taxon>
        <taxon>Insecta</taxon>
        <taxon>Pterygota</taxon>
        <taxon>Neoptera</taxon>
        <taxon>Endopterygota</taxon>
        <taxon>Coleoptera</taxon>
        <taxon>Polyphaga</taxon>
        <taxon>Cucujiformia</taxon>
        <taxon>Curculionidae</taxon>
        <taxon>Dryophthorinae</taxon>
        <taxon>Rhynchophorus</taxon>
    </lineage>
</organism>
<comment type="subcellular location">
    <subcellularLocation>
        <location evidence="2">Endosome membrane</location>
        <topology evidence="2">Peripheral membrane protein</topology>
    </subcellularLocation>
    <subcellularLocation>
        <location evidence="1">Late endosome membrane</location>
    </subcellularLocation>
    <subcellularLocation>
        <location evidence="3">Lysosome membrane</location>
        <topology evidence="3">Peripheral membrane protein</topology>
        <orientation evidence="3">Cytoplasmic side</orientation>
    </subcellularLocation>
</comment>
<evidence type="ECO:0000256" key="4">
    <source>
        <dbReference type="ARBA" id="ARBA00005975"/>
    </source>
</evidence>
<name>A0A834M4J1_RHYFE</name>
<dbReference type="SMART" id="SM00714">
    <property type="entry name" value="LITAF"/>
    <property type="match status" value="1"/>
</dbReference>
<dbReference type="InterPro" id="IPR006629">
    <property type="entry name" value="LITAF"/>
</dbReference>
<evidence type="ECO:0000256" key="3">
    <source>
        <dbReference type="ARBA" id="ARBA00004630"/>
    </source>
</evidence>
<comment type="caution">
    <text evidence="10">The sequence shown here is derived from an EMBL/GenBank/DDBJ whole genome shotgun (WGS) entry which is preliminary data.</text>
</comment>
<protein>
    <recommendedName>
        <fullName evidence="9">LITAF domain-containing protein</fullName>
    </recommendedName>
</protein>
<dbReference type="GO" id="GO:0008270">
    <property type="term" value="F:zinc ion binding"/>
    <property type="evidence" value="ECO:0007669"/>
    <property type="project" value="TreeGrafter"/>
</dbReference>
<evidence type="ECO:0000313" key="11">
    <source>
        <dbReference type="Proteomes" id="UP000625711"/>
    </source>
</evidence>
<dbReference type="AlphaFoldDB" id="A0A834M4J1"/>
<gene>
    <name evidence="10" type="ORF">GWI33_019079</name>
</gene>
<evidence type="ECO:0000259" key="9">
    <source>
        <dbReference type="PROSITE" id="PS51837"/>
    </source>
</evidence>
<dbReference type="GO" id="GO:0031902">
    <property type="term" value="C:late endosome membrane"/>
    <property type="evidence" value="ECO:0007669"/>
    <property type="project" value="UniProtKB-SubCell"/>
</dbReference>
<dbReference type="GO" id="GO:0005765">
    <property type="term" value="C:lysosomal membrane"/>
    <property type="evidence" value="ECO:0007669"/>
    <property type="project" value="UniProtKB-SubCell"/>
</dbReference>
<keyword evidence="8" id="KW-1133">Transmembrane helix</keyword>
<evidence type="ECO:0000256" key="8">
    <source>
        <dbReference type="SAM" id="Phobius"/>
    </source>
</evidence>
<dbReference type="PANTHER" id="PTHR23292">
    <property type="entry name" value="LIPOPOLYSACCHARIDE-INDUCED TUMOR NECROSIS FACTOR-ALPHA FACTOR"/>
    <property type="match status" value="1"/>
</dbReference>
<keyword evidence="8" id="KW-0812">Transmembrane</keyword>
<dbReference type="EMBL" id="JAACXV010014396">
    <property type="protein sequence ID" value="KAF7267721.1"/>
    <property type="molecule type" value="Genomic_DNA"/>
</dbReference>
<evidence type="ECO:0000256" key="7">
    <source>
        <dbReference type="ARBA" id="ARBA00023136"/>
    </source>
</evidence>
<feature type="domain" description="LITAF" evidence="9">
    <location>
        <begin position="1"/>
        <end position="80"/>
    </location>
</feature>